<keyword evidence="3" id="KW-0749">Sporulation</keyword>
<evidence type="ECO:0000256" key="2">
    <source>
        <dbReference type="ARBA" id="ARBA00006573"/>
    </source>
</evidence>
<comment type="similarity">
    <text evidence="2">Belongs to the SspH family.</text>
</comment>
<dbReference type="GO" id="GO:0030436">
    <property type="term" value="P:asexual sporulation"/>
    <property type="evidence" value="ECO:0007669"/>
    <property type="project" value="InterPro"/>
</dbReference>
<dbReference type="InterPro" id="IPR012610">
    <property type="entry name" value="SASP_SspH"/>
</dbReference>
<evidence type="ECO:0000313" key="4">
    <source>
        <dbReference type="EMBL" id="KAF1085642.1"/>
    </source>
</evidence>
<organism evidence="4 5">
    <name type="scientific">Sporotomaculum syntrophicum</name>
    <dbReference type="NCBI Taxonomy" id="182264"/>
    <lineage>
        <taxon>Bacteria</taxon>
        <taxon>Bacillati</taxon>
        <taxon>Bacillota</taxon>
        <taxon>Clostridia</taxon>
        <taxon>Eubacteriales</taxon>
        <taxon>Desulfallaceae</taxon>
        <taxon>Sporotomaculum</taxon>
    </lineage>
</organism>
<dbReference type="OrthoDB" id="1683648at2"/>
<evidence type="ECO:0000313" key="5">
    <source>
        <dbReference type="Proteomes" id="UP000798488"/>
    </source>
</evidence>
<keyword evidence="5" id="KW-1185">Reference proteome</keyword>
<reference evidence="4" key="1">
    <citation type="submission" date="2016-02" db="EMBL/GenBank/DDBJ databases">
        <title>Draft Genome Sequence of Sporotomaculum syntrophicum Strain FB, a Syntrophic Benzoate Degrader.</title>
        <authorList>
            <person name="Nobu M.K."/>
            <person name="Narihiro T."/>
            <person name="Qiu Y.-L."/>
            <person name="Ohashi A."/>
            <person name="Liu W.-T."/>
            <person name="Yuji S."/>
        </authorList>
    </citation>
    <scope>NUCLEOTIDE SEQUENCE</scope>
    <source>
        <strain evidence="4">FB</strain>
    </source>
</reference>
<protein>
    <submittedName>
        <fullName evidence="4">Small, acid-soluble spore protein H</fullName>
    </submittedName>
</protein>
<dbReference type="GO" id="GO:0030435">
    <property type="term" value="P:sporulation resulting in formation of a cellular spore"/>
    <property type="evidence" value="ECO:0007669"/>
    <property type="project" value="UniProtKB-KW"/>
</dbReference>
<dbReference type="AlphaFoldDB" id="A0A9D2WS75"/>
<dbReference type="NCBIfam" id="TIGR02861">
    <property type="entry name" value="SASP_H"/>
    <property type="match status" value="1"/>
</dbReference>
<accession>A0A9D2WS75</accession>
<dbReference type="Pfam" id="PF08141">
    <property type="entry name" value="SspH"/>
    <property type="match status" value="1"/>
</dbReference>
<dbReference type="GO" id="GO:0042601">
    <property type="term" value="C:endospore-forming forespore"/>
    <property type="evidence" value="ECO:0007669"/>
    <property type="project" value="InterPro"/>
</dbReference>
<evidence type="ECO:0000256" key="1">
    <source>
        <dbReference type="ARBA" id="ARBA00004288"/>
    </source>
</evidence>
<proteinExistence type="inferred from homology"/>
<sequence>MNVSRAQQIFNSKQSHQVLFNGSPIWIESISTDNRTARVRPLDGDGQIQEVPVTELVES</sequence>
<comment type="subcellular location">
    <subcellularLocation>
        <location evidence="1">Spore core</location>
    </subcellularLocation>
</comment>
<dbReference type="EMBL" id="LSRS01000003">
    <property type="protein sequence ID" value="KAF1085642.1"/>
    <property type="molecule type" value="Genomic_DNA"/>
</dbReference>
<evidence type="ECO:0000256" key="3">
    <source>
        <dbReference type="ARBA" id="ARBA00022969"/>
    </source>
</evidence>
<comment type="caution">
    <text evidence="4">The sequence shown here is derived from an EMBL/GenBank/DDBJ whole genome shotgun (WGS) entry which is preliminary data.</text>
</comment>
<gene>
    <name evidence="4" type="primary">sspH</name>
    <name evidence="4" type="ORF">SPSYN_01785</name>
</gene>
<dbReference type="RefSeq" id="WP_161822081.1">
    <property type="nucleotide sequence ID" value="NZ_LSRS01000003.1"/>
</dbReference>
<dbReference type="HAMAP" id="MF_00667">
    <property type="entry name" value="SspH"/>
    <property type="match status" value="1"/>
</dbReference>
<name>A0A9D2WS75_9FIRM</name>
<dbReference type="Proteomes" id="UP000798488">
    <property type="component" value="Unassembled WGS sequence"/>
</dbReference>